<dbReference type="Proteomes" id="UP000077755">
    <property type="component" value="Chromosome 5"/>
</dbReference>
<reference evidence="3" key="1">
    <citation type="journal article" date="2016" name="Nat. Genet.">
        <title>A high-quality carrot genome assembly provides new insights into carotenoid accumulation and asterid genome evolution.</title>
        <authorList>
            <person name="Iorizzo M."/>
            <person name="Ellison S."/>
            <person name="Senalik D."/>
            <person name="Zeng P."/>
            <person name="Satapoomin P."/>
            <person name="Huang J."/>
            <person name="Bowman M."/>
            <person name="Iovene M."/>
            <person name="Sanseverino W."/>
            <person name="Cavagnaro P."/>
            <person name="Yildiz M."/>
            <person name="Macko-Podgorni A."/>
            <person name="Moranska E."/>
            <person name="Grzebelus E."/>
            <person name="Grzebelus D."/>
            <person name="Ashrafi H."/>
            <person name="Zheng Z."/>
            <person name="Cheng S."/>
            <person name="Spooner D."/>
            <person name="Van Deynze A."/>
            <person name="Simon P."/>
        </authorList>
    </citation>
    <scope>NUCLEOTIDE SEQUENCE</scope>
    <source>
        <tissue evidence="3">Leaf</tissue>
    </source>
</reference>
<gene>
    <name evidence="3" type="ORF">DCAR_0522167</name>
</gene>
<dbReference type="Gramene" id="KZM96131">
    <property type="protein sequence ID" value="KZM96131"/>
    <property type="gene ID" value="DCAR_019373"/>
</dbReference>
<evidence type="ECO:0000256" key="2">
    <source>
        <dbReference type="SAM" id="Phobius"/>
    </source>
</evidence>
<protein>
    <submittedName>
        <fullName evidence="3">Uncharacterized protein</fullName>
    </submittedName>
</protein>
<keyword evidence="2" id="KW-0472">Membrane</keyword>
<feature type="region of interest" description="Disordered" evidence="1">
    <location>
        <begin position="1"/>
        <end position="33"/>
    </location>
</feature>
<proteinExistence type="predicted"/>
<keyword evidence="2" id="KW-1133">Transmembrane helix</keyword>
<reference evidence="3" key="2">
    <citation type="submission" date="2022-03" db="EMBL/GenBank/DDBJ databases">
        <title>Draft title - Genomic analysis of global carrot germplasm unveils the trajectory of domestication and the origin of high carotenoid orange carrot.</title>
        <authorList>
            <person name="Iorizzo M."/>
            <person name="Ellison S."/>
            <person name="Senalik D."/>
            <person name="Macko-Podgorni A."/>
            <person name="Grzebelus D."/>
            <person name="Bostan H."/>
            <person name="Rolling W."/>
            <person name="Curaba J."/>
            <person name="Simon P."/>
        </authorList>
    </citation>
    <scope>NUCLEOTIDE SEQUENCE</scope>
    <source>
        <tissue evidence="3">Leaf</tissue>
    </source>
</reference>
<accession>A0A164ZMH9</accession>
<feature type="transmembrane region" description="Helical" evidence="2">
    <location>
        <begin position="36"/>
        <end position="54"/>
    </location>
</feature>
<feature type="compositionally biased region" description="Polar residues" evidence="1">
    <location>
        <begin position="8"/>
        <end position="33"/>
    </location>
</feature>
<name>A0A164ZMH9_DAUCS</name>
<evidence type="ECO:0000313" key="3">
    <source>
        <dbReference type="EMBL" id="WOH02778.1"/>
    </source>
</evidence>
<organism evidence="3 4">
    <name type="scientific">Daucus carota subsp. sativus</name>
    <name type="common">Carrot</name>
    <dbReference type="NCBI Taxonomy" id="79200"/>
    <lineage>
        <taxon>Eukaryota</taxon>
        <taxon>Viridiplantae</taxon>
        <taxon>Streptophyta</taxon>
        <taxon>Embryophyta</taxon>
        <taxon>Tracheophyta</taxon>
        <taxon>Spermatophyta</taxon>
        <taxon>Magnoliopsida</taxon>
        <taxon>eudicotyledons</taxon>
        <taxon>Gunneridae</taxon>
        <taxon>Pentapetalae</taxon>
        <taxon>asterids</taxon>
        <taxon>campanulids</taxon>
        <taxon>Apiales</taxon>
        <taxon>Apiaceae</taxon>
        <taxon>Apioideae</taxon>
        <taxon>Scandiceae</taxon>
        <taxon>Daucinae</taxon>
        <taxon>Daucus</taxon>
        <taxon>Daucus sect. Daucus</taxon>
    </lineage>
</organism>
<keyword evidence="2" id="KW-0812">Transmembrane</keyword>
<dbReference type="AlphaFoldDB" id="A0A164ZMH9"/>
<dbReference type="EMBL" id="CP093347">
    <property type="protein sequence ID" value="WOH02778.1"/>
    <property type="molecule type" value="Genomic_DNA"/>
</dbReference>
<evidence type="ECO:0000313" key="4">
    <source>
        <dbReference type="Proteomes" id="UP000077755"/>
    </source>
</evidence>
<keyword evidence="4" id="KW-1185">Reference proteome</keyword>
<evidence type="ECO:0000256" key="1">
    <source>
        <dbReference type="SAM" id="MobiDB-lite"/>
    </source>
</evidence>
<sequence>MGTDSKQHNVPSQNSNMKHANQTLPASNRGTSSPKMAVFGGFAVLAAIGYTILYSHKKPEASAADVAKVASGTGDKKNTHPRK</sequence>